<dbReference type="EMBL" id="OZ035835">
    <property type="protein sequence ID" value="CAL1577876.1"/>
    <property type="molecule type" value="Genomic_DNA"/>
</dbReference>
<evidence type="ECO:0000313" key="2">
    <source>
        <dbReference type="Proteomes" id="UP001497482"/>
    </source>
</evidence>
<sequence length="86" mass="9167">MAEHTQGSAAAHPTAWIYQDLPPKRFHLGGTDKTGMPFAFGGIKPTARKPAPPLPLPPSSCLLQLTGQLRLTLTLSNILGRLLPAD</sequence>
<keyword evidence="2" id="KW-1185">Reference proteome</keyword>
<evidence type="ECO:0000313" key="1">
    <source>
        <dbReference type="EMBL" id="CAL1577876.1"/>
    </source>
</evidence>
<proteinExistence type="predicted"/>
<reference evidence="1 2" key="1">
    <citation type="submission" date="2024-04" db="EMBL/GenBank/DDBJ databases">
        <authorList>
            <person name="Waldvogel A.-M."/>
            <person name="Schoenle A."/>
        </authorList>
    </citation>
    <scope>NUCLEOTIDE SEQUENCE [LARGE SCALE GENOMIC DNA]</scope>
</reference>
<organism evidence="1 2">
    <name type="scientific">Knipowitschia caucasica</name>
    <name type="common">Caucasian dwarf goby</name>
    <name type="synonym">Pomatoschistus caucasicus</name>
    <dbReference type="NCBI Taxonomy" id="637954"/>
    <lineage>
        <taxon>Eukaryota</taxon>
        <taxon>Metazoa</taxon>
        <taxon>Chordata</taxon>
        <taxon>Craniata</taxon>
        <taxon>Vertebrata</taxon>
        <taxon>Euteleostomi</taxon>
        <taxon>Actinopterygii</taxon>
        <taxon>Neopterygii</taxon>
        <taxon>Teleostei</taxon>
        <taxon>Neoteleostei</taxon>
        <taxon>Acanthomorphata</taxon>
        <taxon>Gobiaria</taxon>
        <taxon>Gobiiformes</taxon>
        <taxon>Gobioidei</taxon>
        <taxon>Gobiidae</taxon>
        <taxon>Gobiinae</taxon>
        <taxon>Knipowitschia</taxon>
    </lineage>
</organism>
<protein>
    <submittedName>
        <fullName evidence="1">Uncharacterized protein</fullName>
    </submittedName>
</protein>
<dbReference type="AlphaFoldDB" id="A0AAV2JJL0"/>
<accession>A0AAV2JJL0</accession>
<dbReference type="Proteomes" id="UP001497482">
    <property type="component" value="Chromosome 13"/>
</dbReference>
<name>A0AAV2JJL0_KNICA</name>
<gene>
    <name evidence="1" type="ORF">KC01_LOCUS9153</name>
</gene>